<dbReference type="Pfam" id="PF10502">
    <property type="entry name" value="Peptidase_S26"/>
    <property type="match status" value="1"/>
</dbReference>
<evidence type="ECO:0000313" key="7">
    <source>
        <dbReference type="EMBL" id="MET3793420.1"/>
    </source>
</evidence>
<reference evidence="7 8" key="1">
    <citation type="submission" date="2024-06" db="EMBL/GenBank/DDBJ databases">
        <title>Genomic Encyclopedia of Type Strains, Phase IV (KMG-IV): sequencing the most valuable type-strain genomes for metagenomic binning, comparative biology and taxonomic classification.</title>
        <authorList>
            <person name="Goeker M."/>
        </authorList>
    </citation>
    <scope>NUCLEOTIDE SEQUENCE [LARGE SCALE GENOMIC DNA]</scope>
    <source>
        <strain evidence="7 8">DSM 27865</strain>
    </source>
</reference>
<protein>
    <submittedName>
        <fullName evidence="7">Conjugative transfer signal peptidase TraF</fullName>
    </submittedName>
</protein>
<dbReference type="SUPFAM" id="SSF51306">
    <property type="entry name" value="LexA/Signal peptidase"/>
    <property type="match status" value="1"/>
</dbReference>
<keyword evidence="8" id="KW-1185">Reference proteome</keyword>
<comment type="subcellular location">
    <subcellularLocation>
        <location evidence="1">Periplasm</location>
    </subcellularLocation>
</comment>
<sequence>MAIIGLGAVVLVLLFAAGQLLGLRINLTPSYPLGLWRIMPLERQVAAGDLVFVCPPPTPEFELARDRGYLRAGLCPGWMSPLLKTVAALPGQTIDIGELVTIDERVLPESVLRPVDAEGRKLSAFVGGVVPPHHAFLHSSFAGSYDSRYFGPIPLSGLLGRAHPVFTFGP</sequence>
<accession>A0ABV2N2X9</accession>
<evidence type="ECO:0000259" key="6">
    <source>
        <dbReference type="Pfam" id="PF10502"/>
    </source>
</evidence>
<keyword evidence="4" id="KW-0574">Periplasm</keyword>
<comment type="caution">
    <text evidence="7">The sequence shown here is derived from an EMBL/GenBank/DDBJ whole genome shotgun (WGS) entry which is preliminary data.</text>
</comment>
<evidence type="ECO:0000256" key="4">
    <source>
        <dbReference type="ARBA" id="ARBA00022764"/>
    </source>
</evidence>
<gene>
    <name evidence="7" type="ORF">ABID37_003648</name>
</gene>
<dbReference type="InterPro" id="IPR014139">
    <property type="entry name" value="Peptidase_S26C_TraF"/>
</dbReference>
<evidence type="ECO:0000256" key="1">
    <source>
        <dbReference type="ARBA" id="ARBA00004418"/>
    </source>
</evidence>
<keyword evidence="3" id="KW-0732">Signal</keyword>
<organism evidence="7 8">
    <name type="scientific">Aquamicrobium terrae</name>
    <dbReference type="NCBI Taxonomy" id="1324945"/>
    <lineage>
        <taxon>Bacteria</taxon>
        <taxon>Pseudomonadati</taxon>
        <taxon>Pseudomonadota</taxon>
        <taxon>Alphaproteobacteria</taxon>
        <taxon>Hyphomicrobiales</taxon>
        <taxon>Phyllobacteriaceae</taxon>
        <taxon>Aquamicrobium</taxon>
    </lineage>
</organism>
<evidence type="ECO:0000256" key="2">
    <source>
        <dbReference type="ARBA" id="ARBA00005849"/>
    </source>
</evidence>
<keyword evidence="5" id="KW-0184">Conjugation</keyword>
<dbReference type="InterPro" id="IPR036286">
    <property type="entry name" value="LexA/Signal_pep-like_sf"/>
</dbReference>
<comment type="similarity">
    <text evidence="2">Belongs to the peptidase S26C family.</text>
</comment>
<feature type="domain" description="Peptidase S26" evidence="6">
    <location>
        <begin position="3"/>
        <end position="164"/>
    </location>
</feature>
<dbReference type="NCBIfam" id="NF010412">
    <property type="entry name" value="PRK13838.1"/>
    <property type="match status" value="1"/>
</dbReference>
<dbReference type="NCBIfam" id="TIGR02771">
    <property type="entry name" value="TraF_Ti"/>
    <property type="match status" value="1"/>
</dbReference>
<dbReference type="Gene3D" id="2.10.109.10">
    <property type="entry name" value="Umud Fragment, subunit A"/>
    <property type="match status" value="1"/>
</dbReference>
<dbReference type="EMBL" id="JBEPML010000014">
    <property type="protein sequence ID" value="MET3793420.1"/>
    <property type="molecule type" value="Genomic_DNA"/>
</dbReference>
<dbReference type="Proteomes" id="UP001549076">
    <property type="component" value="Unassembled WGS sequence"/>
</dbReference>
<evidence type="ECO:0000256" key="3">
    <source>
        <dbReference type="ARBA" id="ARBA00022729"/>
    </source>
</evidence>
<dbReference type="InterPro" id="IPR019533">
    <property type="entry name" value="Peptidase_S26"/>
</dbReference>
<proteinExistence type="inferred from homology"/>
<name>A0ABV2N2X9_9HYPH</name>
<evidence type="ECO:0000256" key="5">
    <source>
        <dbReference type="ARBA" id="ARBA00022971"/>
    </source>
</evidence>
<evidence type="ECO:0000313" key="8">
    <source>
        <dbReference type="Proteomes" id="UP001549076"/>
    </source>
</evidence>